<evidence type="ECO:0000313" key="2">
    <source>
        <dbReference type="Proteomes" id="UP001150581"/>
    </source>
</evidence>
<dbReference type="Proteomes" id="UP001150581">
    <property type="component" value="Unassembled WGS sequence"/>
</dbReference>
<protein>
    <submittedName>
        <fullName evidence="1">Translocation protein Sec66</fullName>
    </submittedName>
</protein>
<name>A0ACC1I5P2_9FUNG</name>
<keyword evidence="2" id="KW-1185">Reference proteome</keyword>
<comment type="caution">
    <text evidence="1">The sequence shown here is derived from an EMBL/GenBank/DDBJ whole genome shotgun (WGS) entry which is preliminary data.</text>
</comment>
<sequence>MGSGTGMLLVYIVGWGIVFGTFVHYYHKRKALSLSKLESWYPTHPERDIYFSLIKLQKESPTSVTTEVLMAALFRRAMTDITRMVEIQTNKATLATLVKSGAMSEEYLHQFMASEAEKEAELMSVAQEAERLRPGWGRLIFAAASEMVNCSRLRELREEMTKLNYESANCVRSVMLEDMEPEVRERALSDGTEENRALVQNDVLLSSIFNMAIGEGVKVAAAAQARRQAELDAKKESPKVEQKTVEVPVVDKVTAAVAATDLVDSPRVEQKTIEDESPEQPSAVEVN</sequence>
<evidence type="ECO:0000313" key="1">
    <source>
        <dbReference type="EMBL" id="KAJ1888453.1"/>
    </source>
</evidence>
<reference evidence="1" key="1">
    <citation type="submission" date="2022-07" db="EMBL/GenBank/DDBJ databases">
        <title>Phylogenomic reconstructions and comparative analyses of Kickxellomycotina fungi.</title>
        <authorList>
            <person name="Reynolds N.K."/>
            <person name="Stajich J.E."/>
            <person name="Barry K."/>
            <person name="Grigoriev I.V."/>
            <person name="Crous P."/>
            <person name="Smith M.E."/>
        </authorList>
    </citation>
    <scope>NUCLEOTIDE SEQUENCE</scope>
    <source>
        <strain evidence="1">Benny 63K</strain>
    </source>
</reference>
<dbReference type="EMBL" id="JANBPG010001751">
    <property type="protein sequence ID" value="KAJ1888453.1"/>
    <property type="molecule type" value="Genomic_DNA"/>
</dbReference>
<proteinExistence type="predicted"/>
<organism evidence="1 2">
    <name type="scientific">Kickxella alabastrina</name>
    <dbReference type="NCBI Taxonomy" id="61397"/>
    <lineage>
        <taxon>Eukaryota</taxon>
        <taxon>Fungi</taxon>
        <taxon>Fungi incertae sedis</taxon>
        <taxon>Zoopagomycota</taxon>
        <taxon>Kickxellomycotina</taxon>
        <taxon>Kickxellomycetes</taxon>
        <taxon>Kickxellales</taxon>
        <taxon>Kickxellaceae</taxon>
        <taxon>Kickxella</taxon>
    </lineage>
</organism>
<gene>
    <name evidence="1" type="primary">sec66_2</name>
    <name evidence="1" type="ORF">LPJ66_008570</name>
</gene>
<accession>A0ACC1I5P2</accession>